<gene>
    <name evidence="2" type="ORF">TRIATDRAFT_300632</name>
</gene>
<feature type="compositionally biased region" description="Polar residues" evidence="1">
    <location>
        <begin position="1"/>
        <end position="16"/>
    </location>
</feature>
<dbReference type="Proteomes" id="UP000005426">
    <property type="component" value="Unassembled WGS sequence"/>
</dbReference>
<feature type="region of interest" description="Disordered" evidence="1">
    <location>
        <begin position="1"/>
        <end position="20"/>
    </location>
</feature>
<evidence type="ECO:0000313" key="2">
    <source>
        <dbReference type="EMBL" id="EHK44402.1"/>
    </source>
</evidence>
<reference evidence="2 3" key="1">
    <citation type="journal article" date="2011" name="Genome Biol.">
        <title>Comparative genome sequence analysis underscores mycoparasitism as the ancestral life style of Trichoderma.</title>
        <authorList>
            <person name="Kubicek C.P."/>
            <person name="Herrera-Estrella A."/>
            <person name="Seidl-Seiboth V."/>
            <person name="Martinez D.A."/>
            <person name="Druzhinina I.S."/>
            <person name="Thon M."/>
            <person name="Zeilinger S."/>
            <person name="Casas-Flores S."/>
            <person name="Horwitz B.A."/>
            <person name="Mukherjee P.K."/>
            <person name="Mukherjee M."/>
            <person name="Kredics L."/>
            <person name="Alcaraz L.D."/>
            <person name="Aerts A."/>
            <person name="Antal Z."/>
            <person name="Atanasova L."/>
            <person name="Cervantes-Badillo M.G."/>
            <person name="Challacombe J."/>
            <person name="Chertkov O."/>
            <person name="McCluskey K."/>
            <person name="Coulpier F."/>
            <person name="Deshpande N."/>
            <person name="von Doehren H."/>
            <person name="Ebbole D.J."/>
            <person name="Esquivel-Naranjo E.U."/>
            <person name="Fekete E."/>
            <person name="Flipphi M."/>
            <person name="Glaser F."/>
            <person name="Gomez-Rodriguez E.Y."/>
            <person name="Gruber S."/>
            <person name="Han C."/>
            <person name="Henrissat B."/>
            <person name="Hermosa R."/>
            <person name="Hernandez-Onate M."/>
            <person name="Karaffa L."/>
            <person name="Kosti I."/>
            <person name="Le Crom S."/>
            <person name="Lindquist E."/>
            <person name="Lucas S."/>
            <person name="Luebeck M."/>
            <person name="Luebeck P.S."/>
            <person name="Margeot A."/>
            <person name="Metz B."/>
            <person name="Misra M."/>
            <person name="Nevalainen H."/>
            <person name="Omann M."/>
            <person name="Packer N."/>
            <person name="Perrone G."/>
            <person name="Uresti-Rivera E.E."/>
            <person name="Salamov A."/>
            <person name="Schmoll M."/>
            <person name="Seiboth B."/>
            <person name="Shapiro H."/>
            <person name="Sukno S."/>
            <person name="Tamayo-Ramos J.A."/>
            <person name="Tisch D."/>
            <person name="Wiest A."/>
            <person name="Wilkinson H.H."/>
            <person name="Zhang M."/>
            <person name="Coutinho P.M."/>
            <person name="Kenerley C.M."/>
            <person name="Monte E."/>
            <person name="Baker S.E."/>
            <person name="Grigoriev I.V."/>
        </authorList>
    </citation>
    <scope>NUCLEOTIDE SEQUENCE [LARGE SCALE GENOMIC DNA]</scope>
    <source>
        <strain evidence="3">ATCC 20476 / IMI 206040</strain>
    </source>
</reference>
<comment type="caution">
    <text evidence="2">The sequence shown here is derived from an EMBL/GenBank/DDBJ whole genome shotgun (WGS) entry which is preliminary data.</text>
</comment>
<dbReference type="HOGENOM" id="CLU_2483641_0_0_1"/>
<organism evidence="2 3">
    <name type="scientific">Hypocrea atroviridis (strain ATCC 20476 / IMI 206040)</name>
    <name type="common">Trichoderma atroviride</name>
    <dbReference type="NCBI Taxonomy" id="452589"/>
    <lineage>
        <taxon>Eukaryota</taxon>
        <taxon>Fungi</taxon>
        <taxon>Dikarya</taxon>
        <taxon>Ascomycota</taxon>
        <taxon>Pezizomycotina</taxon>
        <taxon>Sordariomycetes</taxon>
        <taxon>Hypocreomycetidae</taxon>
        <taxon>Hypocreales</taxon>
        <taxon>Hypocreaceae</taxon>
        <taxon>Trichoderma</taxon>
    </lineage>
</organism>
<sequence>MGWKSKSPNESNTSQPACRPVCPRRASSSLFQVNSFTVASRVGVLSTHGDEMTSSKAYRTGPLLFSHDWHVDTPIDSAEFGSLGLLC</sequence>
<keyword evidence="3" id="KW-1185">Reference proteome</keyword>
<evidence type="ECO:0000313" key="3">
    <source>
        <dbReference type="Proteomes" id="UP000005426"/>
    </source>
</evidence>
<dbReference type="EMBL" id="ABDG02000025">
    <property type="protein sequence ID" value="EHK44402.1"/>
    <property type="molecule type" value="Genomic_DNA"/>
</dbReference>
<protein>
    <submittedName>
        <fullName evidence="2">Uncharacterized protein</fullName>
    </submittedName>
</protein>
<proteinExistence type="predicted"/>
<evidence type="ECO:0000256" key="1">
    <source>
        <dbReference type="SAM" id="MobiDB-lite"/>
    </source>
</evidence>
<dbReference type="AlphaFoldDB" id="G9NY76"/>
<name>G9NY76_HYPAI</name>
<accession>G9NY76</accession>